<evidence type="ECO:0000313" key="2">
    <source>
        <dbReference type="EMBL" id="GFU00719.1"/>
    </source>
</evidence>
<sequence length="206" mass="23283">MNLILHAIFKVTIVILCTTNLKSVICQDYDENIYRPSLAYTVDIFPDDHRTIGTCVDAFNREVNNSDSLKSVFDLSQYPGLLVAQGGYNFFETLLTSLKAEDPESIANFATRVLTQENSEDLAKKFANFFEEIAKEYEKKGVPVSRSPAFRYGLIKSLKTIGPLTVEKVLIVAIYYETEWLITAVETQDSTNLFYRCSFEADGDPN</sequence>
<dbReference type="EMBL" id="BMAW01076253">
    <property type="protein sequence ID" value="GFU00719.1"/>
    <property type="molecule type" value="Genomic_DNA"/>
</dbReference>
<reference evidence="2" key="1">
    <citation type="submission" date="2020-08" db="EMBL/GenBank/DDBJ databases">
        <title>Multicomponent nature underlies the extraordinary mechanical properties of spider dragline silk.</title>
        <authorList>
            <person name="Kono N."/>
            <person name="Nakamura H."/>
            <person name="Mori M."/>
            <person name="Yoshida Y."/>
            <person name="Ohtoshi R."/>
            <person name="Malay A.D."/>
            <person name="Moran D.A.P."/>
            <person name="Tomita M."/>
            <person name="Numata K."/>
            <person name="Arakawa K."/>
        </authorList>
    </citation>
    <scope>NUCLEOTIDE SEQUENCE</scope>
</reference>
<dbReference type="Proteomes" id="UP000887013">
    <property type="component" value="Unassembled WGS sequence"/>
</dbReference>
<feature type="signal peptide" evidence="1">
    <location>
        <begin position="1"/>
        <end position="26"/>
    </location>
</feature>
<dbReference type="AlphaFoldDB" id="A0A8X6UBC6"/>
<protein>
    <submittedName>
        <fullName evidence="2">Uncharacterized protein</fullName>
    </submittedName>
</protein>
<accession>A0A8X6UBC6</accession>
<keyword evidence="3" id="KW-1185">Reference proteome</keyword>
<evidence type="ECO:0000256" key="1">
    <source>
        <dbReference type="SAM" id="SignalP"/>
    </source>
</evidence>
<gene>
    <name evidence="2" type="primary">NCL1_32900</name>
    <name evidence="2" type="ORF">NPIL_666391</name>
</gene>
<comment type="caution">
    <text evidence="2">The sequence shown here is derived from an EMBL/GenBank/DDBJ whole genome shotgun (WGS) entry which is preliminary data.</text>
</comment>
<evidence type="ECO:0000313" key="3">
    <source>
        <dbReference type="Proteomes" id="UP000887013"/>
    </source>
</evidence>
<keyword evidence="1" id="KW-0732">Signal</keyword>
<organism evidence="2 3">
    <name type="scientific">Nephila pilipes</name>
    <name type="common">Giant wood spider</name>
    <name type="synonym">Nephila maculata</name>
    <dbReference type="NCBI Taxonomy" id="299642"/>
    <lineage>
        <taxon>Eukaryota</taxon>
        <taxon>Metazoa</taxon>
        <taxon>Ecdysozoa</taxon>
        <taxon>Arthropoda</taxon>
        <taxon>Chelicerata</taxon>
        <taxon>Arachnida</taxon>
        <taxon>Araneae</taxon>
        <taxon>Araneomorphae</taxon>
        <taxon>Entelegynae</taxon>
        <taxon>Araneoidea</taxon>
        <taxon>Nephilidae</taxon>
        <taxon>Nephila</taxon>
    </lineage>
</organism>
<proteinExistence type="predicted"/>
<feature type="chain" id="PRO_5036466135" evidence="1">
    <location>
        <begin position="27"/>
        <end position="206"/>
    </location>
</feature>
<name>A0A8X6UBC6_NEPPI</name>